<dbReference type="CDD" id="cd03228">
    <property type="entry name" value="ABCC_MRP_Like"/>
    <property type="match status" value="1"/>
</dbReference>
<feature type="region of interest" description="Disordered" evidence="7">
    <location>
        <begin position="1"/>
        <end position="31"/>
    </location>
</feature>
<dbReference type="GO" id="GO:0005524">
    <property type="term" value="F:ATP binding"/>
    <property type="evidence" value="ECO:0007669"/>
    <property type="project" value="UniProtKB-KW"/>
</dbReference>
<feature type="transmembrane region" description="Helical" evidence="8">
    <location>
        <begin position="125"/>
        <end position="147"/>
    </location>
</feature>
<evidence type="ECO:0000256" key="1">
    <source>
        <dbReference type="ARBA" id="ARBA00004651"/>
    </source>
</evidence>
<feature type="transmembrane region" description="Helical" evidence="8">
    <location>
        <begin position="316"/>
        <end position="338"/>
    </location>
</feature>
<sequence>MPGEEASGRERRKRNGREREREEADGGSTSASERLLFGGRLVYDTSWAAHERSRYALPLRTMAATLPRLMAMAVRMSWQADRRATLAVALAETGRGATQAVGLLGINALLTVLLGGGGLEGRLRAALPVVLFVAGAAAAGALCSAASTRFAGPLEPRVERLAREMYLERAYRVEMAAMEDEEFHRLLQSAQFGADSARRMVGHCVAVISGLLSLVAAGGVLAVLHPVLLPMLVVMVVPSAWASLTVARRRYRSFHRWLQHVRASTMLSMLLTDTDAAAEVRVHGVGPFLLEHFRGMSLAAEEEQTRLARLAARAGLLASALTGMVGLATYSLLAWLLWSGAMALAGAGAAVMAIRTGTGALDGLIRRINYLHEESLHVADLQRLLRESDDRQIPAGGRRLPDRVREIRLENVSFAYPGSEGTPVLRDVSLTVPLGRVVALVGENGSGKTTLVKLLCGLYAPVRGRILWDGTDAAGADRQAVFGRFAVVAQDHFRWPMTARVNVAISDTSAPPCDRRLAAAAEHAGVDFAEGLPRGWDTLLSRTFKGGHQLSGGQWQRLGIARARYRDGEILVVDEPTAALDAKAEERVFRQIRRLADAGQTIVLITHRMASVRHADLIHVLHEGELVESGSPAELLARPGGRFRELYELQAAAFGRGPAAADVPEPRPAGGRP</sequence>
<reference evidence="11 12" key="1">
    <citation type="submission" date="2020-03" db="EMBL/GenBank/DDBJ databases">
        <title>WGS of actinomycetes isolated from Thailand.</title>
        <authorList>
            <person name="Thawai C."/>
        </authorList>
    </citation>
    <scope>NUCLEOTIDE SEQUENCE [LARGE SCALE GENOMIC DNA]</scope>
    <source>
        <strain evidence="11 12">PLAI 1-29</strain>
    </source>
</reference>
<keyword evidence="3" id="KW-0547">Nucleotide-binding</keyword>
<evidence type="ECO:0000256" key="8">
    <source>
        <dbReference type="SAM" id="Phobius"/>
    </source>
</evidence>
<dbReference type="SUPFAM" id="SSF90123">
    <property type="entry name" value="ABC transporter transmembrane region"/>
    <property type="match status" value="1"/>
</dbReference>
<dbReference type="InterPro" id="IPR003439">
    <property type="entry name" value="ABC_transporter-like_ATP-bd"/>
</dbReference>
<name>A0ABX1BY29_9ACTN</name>
<evidence type="ECO:0000256" key="5">
    <source>
        <dbReference type="ARBA" id="ARBA00022989"/>
    </source>
</evidence>
<accession>A0ABX1BY29</accession>
<dbReference type="SUPFAM" id="SSF52540">
    <property type="entry name" value="P-loop containing nucleoside triphosphate hydrolases"/>
    <property type="match status" value="1"/>
</dbReference>
<feature type="transmembrane region" description="Helical" evidence="8">
    <location>
        <begin position="200"/>
        <end position="221"/>
    </location>
</feature>
<feature type="transmembrane region" description="Helical" evidence="8">
    <location>
        <begin position="227"/>
        <end position="247"/>
    </location>
</feature>
<evidence type="ECO:0000256" key="6">
    <source>
        <dbReference type="ARBA" id="ARBA00023136"/>
    </source>
</evidence>
<dbReference type="PROSITE" id="PS50929">
    <property type="entry name" value="ABC_TM1F"/>
    <property type="match status" value="1"/>
</dbReference>
<evidence type="ECO:0000256" key="4">
    <source>
        <dbReference type="ARBA" id="ARBA00022840"/>
    </source>
</evidence>
<dbReference type="InterPro" id="IPR027417">
    <property type="entry name" value="P-loop_NTPase"/>
</dbReference>
<proteinExistence type="predicted"/>
<keyword evidence="6 8" id="KW-0472">Membrane</keyword>
<dbReference type="InterPro" id="IPR003593">
    <property type="entry name" value="AAA+_ATPase"/>
</dbReference>
<dbReference type="SMART" id="SM00382">
    <property type="entry name" value="AAA"/>
    <property type="match status" value="1"/>
</dbReference>
<comment type="caution">
    <text evidence="11">The sequence shown here is derived from an EMBL/GenBank/DDBJ whole genome shotgun (WGS) entry which is preliminary data.</text>
</comment>
<feature type="domain" description="ABC transmembrane type-1" evidence="10">
    <location>
        <begin position="86"/>
        <end position="373"/>
    </location>
</feature>
<keyword evidence="2 8" id="KW-0812">Transmembrane</keyword>
<evidence type="ECO:0000256" key="2">
    <source>
        <dbReference type="ARBA" id="ARBA00022692"/>
    </source>
</evidence>
<keyword evidence="12" id="KW-1185">Reference proteome</keyword>
<dbReference type="InterPro" id="IPR011527">
    <property type="entry name" value="ABC1_TM_dom"/>
</dbReference>
<dbReference type="EMBL" id="JAATEN010000016">
    <property type="protein sequence ID" value="NJQ02596.1"/>
    <property type="molecule type" value="Genomic_DNA"/>
</dbReference>
<dbReference type="InterPro" id="IPR039421">
    <property type="entry name" value="Type_1_exporter"/>
</dbReference>
<evidence type="ECO:0000256" key="3">
    <source>
        <dbReference type="ARBA" id="ARBA00022741"/>
    </source>
</evidence>
<evidence type="ECO:0000256" key="7">
    <source>
        <dbReference type="SAM" id="MobiDB-lite"/>
    </source>
</evidence>
<evidence type="ECO:0000313" key="12">
    <source>
        <dbReference type="Proteomes" id="UP000695264"/>
    </source>
</evidence>
<dbReference type="PANTHER" id="PTHR24221:SF646">
    <property type="entry name" value="HAEMOLYSIN SECRETION ATP-BINDING PROTEIN"/>
    <property type="match status" value="1"/>
</dbReference>
<dbReference type="Proteomes" id="UP000695264">
    <property type="component" value="Unassembled WGS sequence"/>
</dbReference>
<dbReference type="Pfam" id="PF00005">
    <property type="entry name" value="ABC_tran"/>
    <property type="match status" value="1"/>
</dbReference>
<dbReference type="PROSITE" id="PS50893">
    <property type="entry name" value="ABC_TRANSPORTER_2"/>
    <property type="match status" value="1"/>
</dbReference>
<evidence type="ECO:0000259" key="9">
    <source>
        <dbReference type="PROSITE" id="PS50893"/>
    </source>
</evidence>
<dbReference type="Gene3D" id="1.20.1560.10">
    <property type="entry name" value="ABC transporter type 1, transmembrane domain"/>
    <property type="match status" value="1"/>
</dbReference>
<evidence type="ECO:0000313" key="11">
    <source>
        <dbReference type="EMBL" id="NJQ02596.1"/>
    </source>
</evidence>
<dbReference type="InterPro" id="IPR036640">
    <property type="entry name" value="ABC1_TM_sf"/>
</dbReference>
<keyword evidence="4 11" id="KW-0067">ATP-binding</keyword>
<comment type="subcellular location">
    <subcellularLocation>
        <location evidence="1">Cell membrane</location>
        <topology evidence="1">Multi-pass membrane protein</topology>
    </subcellularLocation>
</comment>
<keyword evidence="5 8" id="KW-1133">Transmembrane helix</keyword>
<protein>
    <submittedName>
        <fullName evidence="11">ABC transporter ATP-binding protein</fullName>
    </submittedName>
</protein>
<gene>
    <name evidence="11" type="ORF">HCK00_19135</name>
</gene>
<evidence type="ECO:0000259" key="10">
    <source>
        <dbReference type="PROSITE" id="PS50929"/>
    </source>
</evidence>
<dbReference type="PANTHER" id="PTHR24221">
    <property type="entry name" value="ATP-BINDING CASSETTE SUB-FAMILY B"/>
    <property type="match status" value="1"/>
</dbReference>
<organism evidence="11 12">
    <name type="scientific">Streptomyces zingiberis</name>
    <dbReference type="NCBI Taxonomy" id="2053010"/>
    <lineage>
        <taxon>Bacteria</taxon>
        <taxon>Bacillati</taxon>
        <taxon>Actinomycetota</taxon>
        <taxon>Actinomycetes</taxon>
        <taxon>Kitasatosporales</taxon>
        <taxon>Streptomycetaceae</taxon>
        <taxon>Streptomyces</taxon>
    </lineage>
</organism>
<feature type="transmembrane region" description="Helical" evidence="8">
    <location>
        <begin position="100"/>
        <end position="119"/>
    </location>
</feature>
<dbReference type="Gene3D" id="3.40.50.300">
    <property type="entry name" value="P-loop containing nucleotide triphosphate hydrolases"/>
    <property type="match status" value="1"/>
</dbReference>
<feature type="domain" description="ABC transporter" evidence="9">
    <location>
        <begin position="407"/>
        <end position="648"/>
    </location>
</feature>